<dbReference type="Proteomes" id="UP000243499">
    <property type="component" value="Chromosome 4"/>
</dbReference>
<dbReference type="Gramene" id="PVH48074">
    <property type="protein sequence ID" value="PVH48074"/>
    <property type="gene ID" value="PAHAL_4G236500"/>
</dbReference>
<reference evidence="2" key="1">
    <citation type="submission" date="2018-04" db="EMBL/GenBank/DDBJ databases">
        <title>WGS assembly of Panicum hallii.</title>
        <authorList>
            <person name="Lovell J."/>
            <person name="Jenkins J."/>
            <person name="Lowry D."/>
            <person name="Mamidi S."/>
            <person name="Sreedasyam A."/>
            <person name="Weng X."/>
            <person name="Barry K."/>
            <person name="Bonette J."/>
            <person name="Campitelli B."/>
            <person name="Daum C."/>
            <person name="Gordon S."/>
            <person name="Gould B."/>
            <person name="Lipzen A."/>
            <person name="Macqueen A."/>
            <person name="Palacio-Mejia J."/>
            <person name="Plott C."/>
            <person name="Shakirov E."/>
            <person name="Shu S."/>
            <person name="Yoshinaga Y."/>
            <person name="Zane M."/>
            <person name="Rokhsar D."/>
            <person name="Grimwood J."/>
            <person name="Schmutz J."/>
            <person name="Juenger T."/>
        </authorList>
    </citation>
    <scope>NUCLEOTIDE SEQUENCE [LARGE SCALE GENOMIC DNA]</scope>
    <source>
        <strain evidence="2">FIL2</strain>
    </source>
</reference>
<dbReference type="EMBL" id="CM008049">
    <property type="protein sequence ID" value="PVH48074.1"/>
    <property type="molecule type" value="Genomic_DNA"/>
</dbReference>
<protein>
    <submittedName>
        <fullName evidence="2">Uncharacterized protein</fullName>
    </submittedName>
</protein>
<feature type="compositionally biased region" description="Low complexity" evidence="1">
    <location>
        <begin position="117"/>
        <end position="127"/>
    </location>
</feature>
<feature type="region of interest" description="Disordered" evidence="1">
    <location>
        <begin position="117"/>
        <end position="137"/>
    </location>
</feature>
<evidence type="ECO:0000313" key="2">
    <source>
        <dbReference type="EMBL" id="PVH48074.1"/>
    </source>
</evidence>
<evidence type="ECO:0000256" key="1">
    <source>
        <dbReference type="SAM" id="MobiDB-lite"/>
    </source>
</evidence>
<accession>A0A2T8JDS2</accession>
<dbReference type="AlphaFoldDB" id="A0A2T8JDS2"/>
<proteinExistence type="predicted"/>
<name>A0A2T8JDS2_9POAL</name>
<sequence length="137" mass="14132">MLRSWAHLCRAPISACVRPCAFTRLSRASALGCAARPHHCRSSPPLAPPLGPRSAYCSRSGPPSLASARSSACVLARPAPLAPWTHAGPLHARCASAPRAGARCCLSRSPPAAALPPAVLLRAPEPLGTASRPLPRA</sequence>
<feature type="region of interest" description="Disordered" evidence="1">
    <location>
        <begin position="39"/>
        <end position="66"/>
    </location>
</feature>
<organism evidence="2">
    <name type="scientific">Panicum hallii</name>
    <dbReference type="NCBI Taxonomy" id="206008"/>
    <lineage>
        <taxon>Eukaryota</taxon>
        <taxon>Viridiplantae</taxon>
        <taxon>Streptophyta</taxon>
        <taxon>Embryophyta</taxon>
        <taxon>Tracheophyta</taxon>
        <taxon>Spermatophyta</taxon>
        <taxon>Magnoliopsida</taxon>
        <taxon>Liliopsida</taxon>
        <taxon>Poales</taxon>
        <taxon>Poaceae</taxon>
        <taxon>PACMAD clade</taxon>
        <taxon>Panicoideae</taxon>
        <taxon>Panicodae</taxon>
        <taxon>Paniceae</taxon>
        <taxon>Panicinae</taxon>
        <taxon>Panicum</taxon>
        <taxon>Panicum sect. Panicum</taxon>
    </lineage>
</organism>
<gene>
    <name evidence="2" type="ORF">PAHAL_4G236500</name>
</gene>